<evidence type="ECO:0000313" key="12">
    <source>
        <dbReference type="Proteomes" id="UP000001522"/>
    </source>
</evidence>
<keyword evidence="12" id="KW-1185">Reference proteome</keyword>
<protein>
    <recommendedName>
        <fullName evidence="3">methylated-DNA--[protein]-cysteine S-methyltransferase</fullName>
        <ecNumber evidence="3">2.1.1.63</ecNumber>
    </recommendedName>
</protein>
<dbReference type="Gene3D" id="3.30.160.70">
    <property type="entry name" value="Methylated DNA-protein cysteine methyltransferase domain"/>
    <property type="match status" value="1"/>
</dbReference>
<dbReference type="eggNOG" id="COG0350">
    <property type="taxonomic scope" value="Bacteria"/>
</dbReference>
<dbReference type="NCBIfam" id="TIGR00589">
    <property type="entry name" value="ogt"/>
    <property type="match status" value="1"/>
</dbReference>
<dbReference type="Proteomes" id="UP000001522">
    <property type="component" value="Chromosome"/>
</dbReference>
<evidence type="ECO:0000259" key="10">
    <source>
        <dbReference type="Pfam" id="PF02870"/>
    </source>
</evidence>
<name>D3UFS2_HELM1</name>
<dbReference type="InterPro" id="IPR036388">
    <property type="entry name" value="WH-like_DNA-bd_sf"/>
</dbReference>
<evidence type="ECO:0000256" key="6">
    <source>
        <dbReference type="ARBA" id="ARBA00022763"/>
    </source>
</evidence>
<keyword evidence="7" id="KW-0234">DNA repair</keyword>
<evidence type="ECO:0000256" key="8">
    <source>
        <dbReference type="ARBA" id="ARBA00049348"/>
    </source>
</evidence>
<keyword evidence="4 11" id="KW-0489">Methyltransferase</keyword>
<dbReference type="InterPro" id="IPR036631">
    <property type="entry name" value="MGMT_N_sf"/>
</dbReference>
<sequence length="156" mass="17903">MKYFFEMQDPIYFLPYKTPFGDFYLCSQNDRIIALDTSPLGLLSHTPLLQEASKQLDEYFQKKRKTFCLPLFQRGTPFQNRVWEAIAKIPYGQTRSYKQLAESIAHPRAYRATGSACGKNSLPIFIPCHRVVASTHMGGFALELGIKNFLLKLESQ</sequence>
<evidence type="ECO:0000256" key="5">
    <source>
        <dbReference type="ARBA" id="ARBA00022679"/>
    </source>
</evidence>
<dbReference type="InterPro" id="IPR036217">
    <property type="entry name" value="MethylDNA_cys_MeTrfase_DNAb"/>
</dbReference>
<feature type="domain" description="Methylguanine DNA methyltransferase ribonuclease-like" evidence="10">
    <location>
        <begin position="15"/>
        <end position="71"/>
    </location>
</feature>
<dbReference type="GO" id="GO:0006281">
    <property type="term" value="P:DNA repair"/>
    <property type="evidence" value="ECO:0007669"/>
    <property type="project" value="UniProtKB-KW"/>
</dbReference>
<dbReference type="EMBL" id="FN555004">
    <property type="protein sequence ID" value="CBG39343.1"/>
    <property type="molecule type" value="Genomic_DNA"/>
</dbReference>
<dbReference type="Gene3D" id="1.10.10.10">
    <property type="entry name" value="Winged helix-like DNA-binding domain superfamily/Winged helix DNA-binding domain"/>
    <property type="match status" value="1"/>
</dbReference>
<dbReference type="InterPro" id="IPR014048">
    <property type="entry name" value="MethylDNA_cys_MeTrfase_DNA-bd"/>
</dbReference>
<dbReference type="Pfam" id="PF02870">
    <property type="entry name" value="Methyltransf_1N"/>
    <property type="match status" value="1"/>
</dbReference>
<dbReference type="InterPro" id="IPR008332">
    <property type="entry name" value="MethylG_MeTrfase_N"/>
</dbReference>
<dbReference type="GO" id="GO:0032259">
    <property type="term" value="P:methylation"/>
    <property type="evidence" value="ECO:0007669"/>
    <property type="project" value="UniProtKB-KW"/>
</dbReference>
<dbReference type="PANTHER" id="PTHR10815">
    <property type="entry name" value="METHYLATED-DNA--PROTEIN-CYSTEINE METHYLTRANSFERASE"/>
    <property type="match status" value="1"/>
</dbReference>
<evidence type="ECO:0000256" key="7">
    <source>
        <dbReference type="ARBA" id="ARBA00023204"/>
    </source>
</evidence>
<proteinExistence type="inferred from homology"/>
<accession>D3UFS2</accession>
<dbReference type="FunFam" id="1.10.10.10:FF:000214">
    <property type="entry name" value="Methylated-DNA--protein-cysteine methyltransferase"/>
    <property type="match status" value="1"/>
</dbReference>
<evidence type="ECO:0000256" key="3">
    <source>
        <dbReference type="ARBA" id="ARBA00011918"/>
    </source>
</evidence>
<evidence type="ECO:0000259" key="9">
    <source>
        <dbReference type="Pfam" id="PF01035"/>
    </source>
</evidence>
<dbReference type="STRING" id="679897.HMU00790"/>
<feature type="domain" description="Methylated-DNA-[protein]-cysteine S-methyltransferase DNA binding" evidence="9">
    <location>
        <begin position="77"/>
        <end position="155"/>
    </location>
</feature>
<dbReference type="HOGENOM" id="CLU_000445_52_2_7"/>
<comment type="similarity">
    <text evidence="2">Belongs to the MGMT family.</text>
</comment>
<dbReference type="PROSITE" id="PS00374">
    <property type="entry name" value="MGMT"/>
    <property type="match status" value="1"/>
</dbReference>
<evidence type="ECO:0000256" key="4">
    <source>
        <dbReference type="ARBA" id="ARBA00022603"/>
    </source>
</evidence>
<comment type="catalytic activity">
    <reaction evidence="1">
        <text>a 4-O-methyl-thymidine in DNA + L-cysteinyl-[protein] = a thymidine in DNA + S-methyl-L-cysteinyl-[protein]</text>
        <dbReference type="Rhea" id="RHEA:53428"/>
        <dbReference type="Rhea" id="RHEA-COMP:10131"/>
        <dbReference type="Rhea" id="RHEA-COMP:10132"/>
        <dbReference type="Rhea" id="RHEA-COMP:13555"/>
        <dbReference type="Rhea" id="RHEA-COMP:13556"/>
        <dbReference type="ChEBI" id="CHEBI:29950"/>
        <dbReference type="ChEBI" id="CHEBI:82612"/>
        <dbReference type="ChEBI" id="CHEBI:137386"/>
        <dbReference type="ChEBI" id="CHEBI:137387"/>
        <dbReference type="EC" id="2.1.1.63"/>
    </reaction>
</comment>
<evidence type="ECO:0000256" key="1">
    <source>
        <dbReference type="ARBA" id="ARBA00001286"/>
    </source>
</evidence>
<organism evidence="11 12">
    <name type="scientific">Helicobacter mustelae (strain ATCC 43772 / CCUG 25715 / CIP 103759 / LMG 18044 / NCTC 12198 / R85-136P)</name>
    <name type="common">Campylobacter mustelae</name>
    <dbReference type="NCBI Taxonomy" id="679897"/>
    <lineage>
        <taxon>Bacteria</taxon>
        <taxon>Pseudomonadati</taxon>
        <taxon>Campylobacterota</taxon>
        <taxon>Epsilonproteobacteria</taxon>
        <taxon>Campylobacterales</taxon>
        <taxon>Helicobacteraceae</taxon>
        <taxon>Helicobacter</taxon>
    </lineage>
</organism>
<dbReference type="EC" id="2.1.1.63" evidence="3"/>
<dbReference type="InterPro" id="IPR001497">
    <property type="entry name" value="MethylDNA_cys_MeTrfase_AS"/>
</dbReference>
<gene>
    <name evidence="11" type="primary">ogt</name>
    <name evidence="11" type="ordered locus">HMU00790</name>
</gene>
<keyword evidence="6" id="KW-0227">DNA damage</keyword>
<reference evidence="11 12" key="1">
    <citation type="journal article" date="2010" name="BMC Genomics">
        <title>Comparative genomics and proteomics of Helicobacter mustelae, an ulcerogenic and carcinogenic gastric pathogen.</title>
        <authorList>
            <person name="O'Toole P.W."/>
            <person name="Snelling W.J."/>
            <person name="Canchaya C."/>
            <person name="Forde B.M."/>
            <person name="Hardie K.R."/>
            <person name="Josenhans C."/>
            <person name="Graham R.L.J."/>
            <person name="McMullan G."/>
            <person name="Parkhill J."/>
            <person name="Belda E."/>
            <person name="Bentley S.D."/>
        </authorList>
    </citation>
    <scope>NUCLEOTIDE SEQUENCE [LARGE SCALE GENOMIC DNA]</scope>
    <source>
        <strain evidence="12">ATCC 43772 / LMG 18044 / NCTC 12198 / 12198</strain>
    </source>
</reference>
<dbReference type="SUPFAM" id="SSF46767">
    <property type="entry name" value="Methylated DNA-protein cysteine methyltransferase, C-terminal domain"/>
    <property type="match status" value="1"/>
</dbReference>
<dbReference type="AlphaFoldDB" id="D3UFS2"/>
<evidence type="ECO:0000256" key="2">
    <source>
        <dbReference type="ARBA" id="ARBA00008711"/>
    </source>
</evidence>
<comment type="catalytic activity">
    <reaction evidence="8">
        <text>a 6-O-methyl-2'-deoxyguanosine in DNA + L-cysteinyl-[protein] = S-methyl-L-cysteinyl-[protein] + a 2'-deoxyguanosine in DNA</text>
        <dbReference type="Rhea" id="RHEA:24000"/>
        <dbReference type="Rhea" id="RHEA-COMP:10131"/>
        <dbReference type="Rhea" id="RHEA-COMP:10132"/>
        <dbReference type="Rhea" id="RHEA-COMP:11367"/>
        <dbReference type="Rhea" id="RHEA-COMP:11368"/>
        <dbReference type="ChEBI" id="CHEBI:29950"/>
        <dbReference type="ChEBI" id="CHEBI:82612"/>
        <dbReference type="ChEBI" id="CHEBI:85445"/>
        <dbReference type="ChEBI" id="CHEBI:85448"/>
        <dbReference type="EC" id="2.1.1.63"/>
    </reaction>
</comment>
<keyword evidence="5 11" id="KW-0808">Transferase</keyword>
<dbReference type="PANTHER" id="PTHR10815:SF13">
    <property type="entry name" value="METHYLATED-DNA--PROTEIN-CYSTEINE METHYLTRANSFERASE"/>
    <property type="match status" value="1"/>
</dbReference>
<evidence type="ECO:0000313" key="11">
    <source>
        <dbReference type="EMBL" id="CBG39343.1"/>
    </source>
</evidence>
<dbReference type="GO" id="GO:0003908">
    <property type="term" value="F:methylated-DNA-[protein]-cysteine S-methyltransferase activity"/>
    <property type="evidence" value="ECO:0007669"/>
    <property type="project" value="UniProtKB-EC"/>
</dbReference>
<dbReference type="SUPFAM" id="SSF53155">
    <property type="entry name" value="Methylated DNA-protein cysteine methyltransferase domain"/>
    <property type="match status" value="1"/>
</dbReference>
<dbReference type="KEGG" id="hms:HMU00790"/>
<dbReference type="CDD" id="cd06445">
    <property type="entry name" value="ATase"/>
    <property type="match status" value="1"/>
</dbReference>
<dbReference type="Pfam" id="PF01035">
    <property type="entry name" value="DNA_binding_1"/>
    <property type="match status" value="1"/>
</dbReference>
<dbReference type="RefSeq" id="WP_013022441.1">
    <property type="nucleotide sequence ID" value="NC_013949.1"/>
</dbReference>